<accession>A0A6L2KE28</accession>
<dbReference type="AlphaFoldDB" id="A0A6L2KE28"/>
<gene>
    <name evidence="1" type="ORF">Tci_018950</name>
</gene>
<protein>
    <submittedName>
        <fullName evidence="1">Uncharacterized protein</fullName>
    </submittedName>
</protein>
<name>A0A6L2KE28_TANCI</name>
<proteinExistence type="predicted"/>
<reference evidence="1" key="1">
    <citation type="journal article" date="2019" name="Sci. Rep.">
        <title>Draft genome of Tanacetum cinerariifolium, the natural source of mosquito coil.</title>
        <authorList>
            <person name="Yamashiro T."/>
            <person name="Shiraishi A."/>
            <person name="Satake H."/>
            <person name="Nakayama K."/>
        </authorList>
    </citation>
    <scope>NUCLEOTIDE SEQUENCE</scope>
</reference>
<dbReference type="EMBL" id="BKCJ010002204">
    <property type="protein sequence ID" value="GEU46972.1"/>
    <property type="molecule type" value="Genomic_DNA"/>
</dbReference>
<organism evidence="1">
    <name type="scientific">Tanacetum cinerariifolium</name>
    <name type="common">Dalmatian daisy</name>
    <name type="synonym">Chrysanthemum cinerariifolium</name>
    <dbReference type="NCBI Taxonomy" id="118510"/>
    <lineage>
        <taxon>Eukaryota</taxon>
        <taxon>Viridiplantae</taxon>
        <taxon>Streptophyta</taxon>
        <taxon>Embryophyta</taxon>
        <taxon>Tracheophyta</taxon>
        <taxon>Spermatophyta</taxon>
        <taxon>Magnoliopsida</taxon>
        <taxon>eudicotyledons</taxon>
        <taxon>Gunneridae</taxon>
        <taxon>Pentapetalae</taxon>
        <taxon>asterids</taxon>
        <taxon>campanulids</taxon>
        <taxon>Asterales</taxon>
        <taxon>Asteraceae</taxon>
        <taxon>Asteroideae</taxon>
        <taxon>Anthemideae</taxon>
        <taxon>Anthemidinae</taxon>
        <taxon>Tanacetum</taxon>
    </lineage>
</organism>
<comment type="caution">
    <text evidence="1">The sequence shown here is derived from an EMBL/GenBank/DDBJ whole genome shotgun (WGS) entry which is preliminary data.</text>
</comment>
<sequence>MVSWVRVSVKQGINLVWRGADGKMSSGAGFFGEAGKSCRNVDYDKASGADSIEPILFSSIFKEQTNKKMVKLFTLCNDEIVNDEDVVVSLVATAEELRDKTFSGSDNEDANEHIEKFLEIVDLFHIPNITQDQFVGAEVILFYKGMQLPTRQILDSKGFIPSMKVPEAKKAIQEIANHS</sequence>
<evidence type="ECO:0000313" key="1">
    <source>
        <dbReference type="EMBL" id="GEU46972.1"/>
    </source>
</evidence>